<evidence type="ECO:0000256" key="7">
    <source>
        <dbReference type="RuleBase" id="RU366025"/>
    </source>
</evidence>
<dbReference type="GO" id="GO:0004843">
    <property type="term" value="F:cysteine-type deubiquitinase activity"/>
    <property type="evidence" value="ECO:0007669"/>
    <property type="project" value="UniProtKB-UniRule"/>
</dbReference>
<evidence type="ECO:0000256" key="5">
    <source>
        <dbReference type="ARBA" id="ARBA00022801"/>
    </source>
</evidence>
<dbReference type="Gene3D" id="3.90.70.10">
    <property type="entry name" value="Cysteine proteinases"/>
    <property type="match status" value="1"/>
</dbReference>
<dbReference type="Pfam" id="PF00443">
    <property type="entry name" value="UCH"/>
    <property type="match status" value="1"/>
</dbReference>
<evidence type="ECO:0000259" key="9">
    <source>
        <dbReference type="PROSITE" id="PS50235"/>
    </source>
</evidence>
<sequence>MPSTPTLNVKWGKEKFDAIELNTEEPPMVFKAQLFALSGVQPERQKVMVKGGTLKDDDWGNIKLKNGMTLLMMGSAEALPEEPAVRPMFVEDMTEDQLASAMEMPCGLTNLGNTCYMNATVQCLRSVPELKGALGRYTGALRSSGASVPSQYITAALRDLYKIMDKTSSSIHPIILLQFLHIAFPQFAEKGDQGQYLQQDANECWLQMMRVLQQMLEPQDTDSPMETESGAAKKNFIDQYFGVEFETTMKCTESEDEEPAKGKESQLQLSCFINQEVKYLATGLRLRLQEEITKLSPSLQRNALYIKSSKVSRLPAYLTIQMVRFFYKEKESVNAKVLKRKVGDEPKEVKYEPFSFADDLGSNNSGYYDLQGVLTHQGRSSSSGHYVAWVKRKEDEWVKFDDDKVSVVSPEDILRLSGGGDWHIAYVLLYGPRRLEILEEQQ</sequence>
<dbReference type="InterPro" id="IPR044635">
    <property type="entry name" value="UBP14-like"/>
</dbReference>
<dbReference type="CDD" id="cd16104">
    <property type="entry name" value="Ubl_USP14_like"/>
    <property type="match status" value="1"/>
</dbReference>
<comment type="similarity">
    <text evidence="2">Belongs to the peptidase C19 family. USP14/UBP6 subfamily.</text>
</comment>
<evidence type="ECO:0000256" key="2">
    <source>
        <dbReference type="ARBA" id="ARBA00008739"/>
    </source>
</evidence>
<dbReference type="SMART" id="SM00213">
    <property type="entry name" value="UBQ"/>
    <property type="match status" value="1"/>
</dbReference>
<dbReference type="SUPFAM" id="SSF54001">
    <property type="entry name" value="Cysteine proteinases"/>
    <property type="match status" value="1"/>
</dbReference>
<dbReference type="PROSITE" id="PS50235">
    <property type="entry name" value="USP_3"/>
    <property type="match status" value="1"/>
</dbReference>
<dbReference type="SUPFAM" id="SSF54236">
    <property type="entry name" value="Ubiquitin-like"/>
    <property type="match status" value="1"/>
</dbReference>
<keyword evidence="5 7" id="KW-0378">Hydrolase</keyword>
<organism evidence="10 11">
    <name type="scientific">Oncorhynchus kisutch</name>
    <name type="common">Coho salmon</name>
    <name type="synonym">Salmo kisutch</name>
    <dbReference type="NCBI Taxonomy" id="8019"/>
    <lineage>
        <taxon>Eukaryota</taxon>
        <taxon>Metazoa</taxon>
        <taxon>Chordata</taxon>
        <taxon>Craniata</taxon>
        <taxon>Vertebrata</taxon>
        <taxon>Euteleostomi</taxon>
        <taxon>Actinopterygii</taxon>
        <taxon>Neopterygii</taxon>
        <taxon>Teleostei</taxon>
        <taxon>Protacanthopterygii</taxon>
        <taxon>Salmoniformes</taxon>
        <taxon>Salmonidae</taxon>
        <taxon>Salmoninae</taxon>
        <taxon>Oncorhynchus</taxon>
    </lineage>
</organism>
<dbReference type="InterPro" id="IPR038765">
    <property type="entry name" value="Papain-like_cys_pep_sf"/>
</dbReference>
<proteinExistence type="inferred from homology"/>
<dbReference type="CDD" id="cd02657">
    <property type="entry name" value="Peptidase_C19A"/>
    <property type="match status" value="1"/>
</dbReference>
<dbReference type="GO" id="GO:0043161">
    <property type="term" value="P:proteasome-mediated ubiquitin-dependent protein catabolic process"/>
    <property type="evidence" value="ECO:0007669"/>
    <property type="project" value="InterPro"/>
</dbReference>
<dbReference type="Ensembl" id="ENSOKIT00005081562.1">
    <property type="protein sequence ID" value="ENSOKIP00005076539.1"/>
    <property type="gene ID" value="ENSOKIG00005032700.1"/>
</dbReference>
<evidence type="ECO:0000259" key="8">
    <source>
        <dbReference type="PROSITE" id="PS50053"/>
    </source>
</evidence>
<name>A0A8C7IS68_ONCKI</name>
<protein>
    <recommendedName>
        <fullName evidence="7">Ubiquitin carboxyl-terminal hydrolase</fullName>
        <ecNumber evidence="7">3.4.19.12</ecNumber>
    </recommendedName>
</protein>
<dbReference type="GO" id="GO:0016579">
    <property type="term" value="P:protein deubiquitination"/>
    <property type="evidence" value="ECO:0007669"/>
    <property type="project" value="InterPro"/>
</dbReference>
<feature type="domain" description="USP" evidence="9">
    <location>
        <begin position="106"/>
        <end position="433"/>
    </location>
</feature>
<dbReference type="AlphaFoldDB" id="A0A8C7IS68"/>
<dbReference type="PANTHER" id="PTHR43982:SF1">
    <property type="entry name" value="UBIQUITIN CARBOXYL-TERMINAL HYDROLASE 14"/>
    <property type="match status" value="1"/>
</dbReference>
<dbReference type="PROSITE" id="PS00299">
    <property type="entry name" value="UBIQUITIN_1"/>
    <property type="match status" value="1"/>
</dbReference>
<dbReference type="InterPro" id="IPR028889">
    <property type="entry name" value="USP"/>
</dbReference>
<dbReference type="GO" id="GO:0070628">
    <property type="term" value="F:proteasome binding"/>
    <property type="evidence" value="ECO:0007669"/>
    <property type="project" value="TreeGrafter"/>
</dbReference>
<keyword evidence="3 7" id="KW-0645">Protease</keyword>
<evidence type="ECO:0000313" key="10">
    <source>
        <dbReference type="Ensembl" id="ENSOKIP00005076539.1"/>
    </source>
</evidence>
<dbReference type="InterPro" id="IPR018200">
    <property type="entry name" value="USP_CS"/>
</dbReference>
<keyword evidence="6 7" id="KW-0788">Thiol protease</keyword>
<evidence type="ECO:0000256" key="4">
    <source>
        <dbReference type="ARBA" id="ARBA00022786"/>
    </source>
</evidence>
<dbReference type="PANTHER" id="PTHR43982">
    <property type="entry name" value="UBIQUITIN CARBOXYL-TERMINAL HYDROLASE"/>
    <property type="match status" value="1"/>
</dbReference>
<dbReference type="Gene3D" id="3.10.20.90">
    <property type="entry name" value="Phosphatidylinositol 3-kinase Catalytic Subunit, Chain A, domain 1"/>
    <property type="match status" value="1"/>
</dbReference>
<accession>A0A8C7IS68</accession>
<dbReference type="FunFam" id="3.10.20.90:FF:000119">
    <property type="entry name" value="Ubiquitin carboxyl-terminal hydrolase 14"/>
    <property type="match status" value="1"/>
</dbReference>
<keyword evidence="11" id="KW-1185">Reference proteome</keyword>
<comment type="catalytic activity">
    <reaction evidence="1 7">
        <text>Thiol-dependent hydrolysis of ester, thioester, amide, peptide and isopeptide bonds formed by the C-terminal Gly of ubiquitin (a 76-residue protein attached to proteins as an intracellular targeting signal).</text>
        <dbReference type="EC" id="3.4.19.12"/>
    </reaction>
</comment>
<dbReference type="InterPro" id="IPR001394">
    <property type="entry name" value="Peptidase_C19_UCH"/>
</dbReference>
<reference evidence="10" key="2">
    <citation type="submission" date="2025-09" db="UniProtKB">
        <authorList>
            <consortium name="Ensembl"/>
        </authorList>
    </citation>
    <scope>IDENTIFICATION</scope>
</reference>
<reference evidence="10" key="1">
    <citation type="submission" date="2025-08" db="UniProtKB">
        <authorList>
            <consortium name="Ensembl"/>
        </authorList>
    </citation>
    <scope>IDENTIFICATION</scope>
</reference>
<dbReference type="InterPro" id="IPR000626">
    <property type="entry name" value="Ubiquitin-like_dom"/>
</dbReference>
<gene>
    <name evidence="10" type="primary">USP14</name>
    <name evidence="10" type="synonym">LOC109871652</name>
</gene>
<dbReference type="PROSITE" id="PS00972">
    <property type="entry name" value="USP_1"/>
    <property type="match status" value="1"/>
</dbReference>
<evidence type="ECO:0000256" key="1">
    <source>
        <dbReference type="ARBA" id="ARBA00000707"/>
    </source>
</evidence>
<dbReference type="Proteomes" id="UP000694557">
    <property type="component" value="Unassembled WGS sequence"/>
</dbReference>
<dbReference type="PROSITE" id="PS00973">
    <property type="entry name" value="USP_2"/>
    <property type="match status" value="1"/>
</dbReference>
<dbReference type="GeneTree" id="ENSGT00390000009615"/>
<evidence type="ECO:0000256" key="3">
    <source>
        <dbReference type="ARBA" id="ARBA00022670"/>
    </source>
</evidence>
<dbReference type="PROSITE" id="PS50053">
    <property type="entry name" value="UBIQUITIN_2"/>
    <property type="match status" value="1"/>
</dbReference>
<dbReference type="EC" id="3.4.19.12" evidence="7"/>
<dbReference type="InterPro" id="IPR029071">
    <property type="entry name" value="Ubiquitin-like_domsf"/>
</dbReference>
<evidence type="ECO:0000256" key="6">
    <source>
        <dbReference type="ARBA" id="ARBA00022807"/>
    </source>
</evidence>
<keyword evidence="4 7" id="KW-0833">Ubl conjugation pathway</keyword>
<evidence type="ECO:0000313" key="11">
    <source>
        <dbReference type="Proteomes" id="UP000694557"/>
    </source>
</evidence>
<feature type="domain" description="Ubiquitin-like" evidence="8">
    <location>
        <begin position="5"/>
        <end position="73"/>
    </location>
</feature>
<dbReference type="InterPro" id="IPR019954">
    <property type="entry name" value="Ubiquitin_CS"/>
</dbReference>
<dbReference type="GO" id="GO:0061136">
    <property type="term" value="P:regulation of proteasomal protein catabolic process"/>
    <property type="evidence" value="ECO:0007669"/>
    <property type="project" value="TreeGrafter"/>
</dbReference>